<evidence type="ECO:0000259" key="4">
    <source>
        <dbReference type="PROSITE" id="PS01124"/>
    </source>
</evidence>
<comment type="caution">
    <text evidence="5">The sequence shown here is derived from an EMBL/GenBank/DDBJ whole genome shotgun (WGS) entry which is preliminary data.</text>
</comment>
<dbReference type="PANTHER" id="PTHR43280:SF2">
    <property type="entry name" value="HTH-TYPE TRANSCRIPTIONAL REGULATOR EXSA"/>
    <property type="match status" value="1"/>
</dbReference>
<sequence>METVSVKNMVCDRCVMVVKQQVERLDLSLQKVTLGEVIFLQEITAAQKALLRDTLTPFGFEVIDDEKTRIAESIKHKIIYLVHSRESMMSNNLSNMLSLELNNSYSYLAGVFSEVTGSTIQKYYIAQKIERVKELLDYDELTLSEIADRLNYSSVAYLSNQFKKITGFSPSTYKQLKNGKRISLDKL</sequence>
<keyword evidence="1" id="KW-0805">Transcription regulation</keyword>
<keyword evidence="2" id="KW-0238">DNA-binding</keyword>
<dbReference type="SMART" id="SM00342">
    <property type="entry name" value="HTH_ARAC"/>
    <property type="match status" value="1"/>
</dbReference>
<dbReference type="EMBL" id="JACVFC010000002">
    <property type="protein sequence ID" value="MBC9931993.1"/>
    <property type="molecule type" value="Genomic_DNA"/>
</dbReference>
<accession>A0ABR7TQX0</accession>
<name>A0ABR7TQX0_9BACT</name>
<feature type="domain" description="HTH araC/xylS-type" evidence="4">
    <location>
        <begin position="97"/>
        <end position="176"/>
    </location>
</feature>
<dbReference type="RefSeq" id="WP_188089131.1">
    <property type="nucleotide sequence ID" value="NZ_JACVFC010000002.1"/>
</dbReference>
<dbReference type="Pfam" id="PF12833">
    <property type="entry name" value="HTH_18"/>
    <property type="match status" value="1"/>
</dbReference>
<evidence type="ECO:0000256" key="2">
    <source>
        <dbReference type="ARBA" id="ARBA00023125"/>
    </source>
</evidence>
<proteinExistence type="predicted"/>
<gene>
    <name evidence="5" type="ORF">ICL07_16535</name>
</gene>
<reference evidence="5 6" key="1">
    <citation type="submission" date="2020-09" db="EMBL/GenBank/DDBJ databases">
        <title>Genome sequences of type strains of Chitinophaga qingshengii and Chitinophaga varians.</title>
        <authorList>
            <person name="Kittiwongwattana C."/>
        </authorList>
    </citation>
    <scope>NUCLEOTIDE SEQUENCE [LARGE SCALE GENOMIC DNA]</scope>
    <source>
        <strain evidence="5 6">JCM 30026</strain>
    </source>
</reference>
<dbReference type="InterPro" id="IPR018062">
    <property type="entry name" value="HTH_AraC-typ_CS"/>
</dbReference>
<evidence type="ECO:0000313" key="6">
    <source>
        <dbReference type="Proteomes" id="UP000659124"/>
    </source>
</evidence>
<dbReference type="PROSITE" id="PS00041">
    <property type="entry name" value="HTH_ARAC_FAMILY_1"/>
    <property type="match status" value="1"/>
</dbReference>
<evidence type="ECO:0000256" key="3">
    <source>
        <dbReference type="ARBA" id="ARBA00023163"/>
    </source>
</evidence>
<keyword evidence="3" id="KW-0804">Transcription</keyword>
<dbReference type="PROSITE" id="PS01124">
    <property type="entry name" value="HTH_ARAC_FAMILY_2"/>
    <property type="match status" value="1"/>
</dbReference>
<dbReference type="InterPro" id="IPR018060">
    <property type="entry name" value="HTH_AraC"/>
</dbReference>
<dbReference type="InterPro" id="IPR009057">
    <property type="entry name" value="Homeodomain-like_sf"/>
</dbReference>
<evidence type="ECO:0000256" key="1">
    <source>
        <dbReference type="ARBA" id="ARBA00023015"/>
    </source>
</evidence>
<dbReference type="Gene3D" id="1.10.10.60">
    <property type="entry name" value="Homeodomain-like"/>
    <property type="match status" value="1"/>
</dbReference>
<dbReference type="SUPFAM" id="SSF46689">
    <property type="entry name" value="Homeodomain-like"/>
    <property type="match status" value="1"/>
</dbReference>
<dbReference type="PANTHER" id="PTHR43280">
    <property type="entry name" value="ARAC-FAMILY TRANSCRIPTIONAL REGULATOR"/>
    <property type="match status" value="1"/>
</dbReference>
<protein>
    <submittedName>
        <fullName evidence="5">Helix-turn-helix transcriptional regulator</fullName>
    </submittedName>
</protein>
<evidence type="ECO:0000313" key="5">
    <source>
        <dbReference type="EMBL" id="MBC9931993.1"/>
    </source>
</evidence>
<dbReference type="Proteomes" id="UP000659124">
    <property type="component" value="Unassembled WGS sequence"/>
</dbReference>
<keyword evidence="6" id="KW-1185">Reference proteome</keyword>
<organism evidence="5 6">
    <name type="scientific">Chitinophaga qingshengii</name>
    <dbReference type="NCBI Taxonomy" id="1569794"/>
    <lineage>
        <taxon>Bacteria</taxon>
        <taxon>Pseudomonadati</taxon>
        <taxon>Bacteroidota</taxon>
        <taxon>Chitinophagia</taxon>
        <taxon>Chitinophagales</taxon>
        <taxon>Chitinophagaceae</taxon>
        <taxon>Chitinophaga</taxon>
    </lineage>
</organism>